<evidence type="ECO:0000259" key="4">
    <source>
        <dbReference type="Pfam" id="PF00891"/>
    </source>
</evidence>
<dbReference type="Gene3D" id="1.10.10.10">
    <property type="entry name" value="Winged helix-like DNA-binding domain superfamily/Winged helix DNA-binding domain"/>
    <property type="match status" value="1"/>
</dbReference>
<feature type="domain" description="O-methyltransferase C-terminal" evidence="4">
    <location>
        <begin position="207"/>
        <end position="378"/>
    </location>
</feature>
<dbReference type="InterPro" id="IPR029063">
    <property type="entry name" value="SAM-dependent_MTases_sf"/>
</dbReference>
<proteinExistence type="predicted"/>
<name>A0A8E2AVY5_9APHY</name>
<organism evidence="5 6">
    <name type="scientific">Obba rivulosa</name>
    <dbReference type="NCBI Taxonomy" id="1052685"/>
    <lineage>
        <taxon>Eukaryota</taxon>
        <taxon>Fungi</taxon>
        <taxon>Dikarya</taxon>
        <taxon>Basidiomycota</taxon>
        <taxon>Agaricomycotina</taxon>
        <taxon>Agaricomycetes</taxon>
        <taxon>Polyporales</taxon>
        <taxon>Gelatoporiaceae</taxon>
        <taxon>Obba</taxon>
    </lineage>
</organism>
<sequence length="473" mass="52878">MGKIPHQFSAVDELDALQNSLNQALNAVRDELDVHRLPKLSNFALEPHPLDEPTFICPPRLYEARRLALATIGQLKSLLQRPYDKVVEQSTAVYQTACLDLVVKTGILDKLAESEDCASGLSVLTLQNEFDMDSMKMTTVLRYLAAQGWLRETTEGAFTLTRPALELRHGRNGRKWIMTEGKPKVAMALMQQLSHPNRAWRYSRQADQTAYQIAFNTDMTLFAWLKQRPDELRQWASSVQSLGDSHSCSILNDFQWEKFAKRTLVDVGGGQGNMTISLAEMLPEATFVIQDLEEVIPLAEQNIRNRLQDPAIISRISVEVHDFFDPQPRIGDEYVFMLRHILHDWPDHACVKILANLAVAGGIKSKILIVDAVIAPCVTSTTQSKANHGPVIDDLRGISEYRPLAAPLYIPGNFGACAVMPLALGVHMMGVFNALERTMNEWTRLINEAGLRIVTVHALRGMVSIIECEVIGC</sequence>
<dbReference type="PROSITE" id="PS51683">
    <property type="entry name" value="SAM_OMT_II"/>
    <property type="match status" value="1"/>
</dbReference>
<evidence type="ECO:0000256" key="1">
    <source>
        <dbReference type="ARBA" id="ARBA00022603"/>
    </source>
</evidence>
<dbReference type="PANTHER" id="PTHR43712">
    <property type="entry name" value="PUTATIVE (AFU_ORTHOLOGUE AFUA_4G14580)-RELATED"/>
    <property type="match status" value="1"/>
</dbReference>
<dbReference type="EMBL" id="KV722430">
    <property type="protein sequence ID" value="OCH89300.1"/>
    <property type="molecule type" value="Genomic_DNA"/>
</dbReference>
<evidence type="ECO:0000313" key="5">
    <source>
        <dbReference type="EMBL" id="OCH89300.1"/>
    </source>
</evidence>
<keyword evidence="3" id="KW-0949">S-adenosyl-L-methionine</keyword>
<evidence type="ECO:0000256" key="2">
    <source>
        <dbReference type="ARBA" id="ARBA00022679"/>
    </source>
</evidence>
<dbReference type="AlphaFoldDB" id="A0A8E2AVY5"/>
<accession>A0A8E2AVY5</accession>
<dbReference type="InterPro" id="IPR036388">
    <property type="entry name" value="WH-like_DNA-bd_sf"/>
</dbReference>
<keyword evidence="2 5" id="KW-0808">Transferase</keyword>
<dbReference type="OrthoDB" id="1606438at2759"/>
<keyword evidence="6" id="KW-1185">Reference proteome</keyword>
<keyword evidence="1 5" id="KW-0489">Methyltransferase</keyword>
<dbReference type="InterPro" id="IPR001077">
    <property type="entry name" value="COMT_C"/>
</dbReference>
<dbReference type="GO" id="GO:0032259">
    <property type="term" value="P:methylation"/>
    <property type="evidence" value="ECO:0007669"/>
    <property type="project" value="UniProtKB-KW"/>
</dbReference>
<dbReference type="SUPFAM" id="SSF53335">
    <property type="entry name" value="S-adenosyl-L-methionine-dependent methyltransferases"/>
    <property type="match status" value="1"/>
</dbReference>
<dbReference type="Pfam" id="PF00891">
    <property type="entry name" value="Methyltransf_2"/>
    <property type="match status" value="1"/>
</dbReference>
<dbReference type="Proteomes" id="UP000250043">
    <property type="component" value="Unassembled WGS sequence"/>
</dbReference>
<dbReference type="PANTHER" id="PTHR43712:SF2">
    <property type="entry name" value="O-METHYLTRANSFERASE CICE"/>
    <property type="match status" value="1"/>
</dbReference>
<evidence type="ECO:0000256" key="3">
    <source>
        <dbReference type="ARBA" id="ARBA00022691"/>
    </source>
</evidence>
<reference evidence="5 6" key="1">
    <citation type="submission" date="2016-07" db="EMBL/GenBank/DDBJ databases">
        <title>Draft genome of the white-rot fungus Obba rivulosa 3A-2.</title>
        <authorList>
            <consortium name="DOE Joint Genome Institute"/>
            <person name="Miettinen O."/>
            <person name="Riley R."/>
            <person name="Acob R."/>
            <person name="Barry K."/>
            <person name="Cullen D."/>
            <person name="De Vries R."/>
            <person name="Hainaut M."/>
            <person name="Hatakka A."/>
            <person name="Henrissat B."/>
            <person name="Hilden K."/>
            <person name="Kuo R."/>
            <person name="Labutti K."/>
            <person name="Lipzen A."/>
            <person name="Makela M.R."/>
            <person name="Sandor L."/>
            <person name="Spatafora J.W."/>
            <person name="Grigoriev I.V."/>
            <person name="Hibbett D.S."/>
        </authorList>
    </citation>
    <scope>NUCLEOTIDE SEQUENCE [LARGE SCALE GENOMIC DNA]</scope>
    <source>
        <strain evidence="5 6">3A-2</strain>
    </source>
</reference>
<protein>
    <submittedName>
        <fullName evidence="5">S-adenosyl-L-methionine-dependent methyltransferase</fullName>
    </submittedName>
</protein>
<dbReference type="SUPFAM" id="SSF46785">
    <property type="entry name" value="Winged helix' DNA-binding domain"/>
    <property type="match status" value="1"/>
</dbReference>
<dbReference type="InterPro" id="IPR016461">
    <property type="entry name" value="COMT-like"/>
</dbReference>
<dbReference type="InterPro" id="IPR036390">
    <property type="entry name" value="WH_DNA-bd_sf"/>
</dbReference>
<evidence type="ECO:0000313" key="6">
    <source>
        <dbReference type="Proteomes" id="UP000250043"/>
    </source>
</evidence>
<dbReference type="GO" id="GO:0008171">
    <property type="term" value="F:O-methyltransferase activity"/>
    <property type="evidence" value="ECO:0007669"/>
    <property type="project" value="InterPro"/>
</dbReference>
<gene>
    <name evidence="5" type="ORF">OBBRIDRAFT_756772</name>
</gene>
<dbReference type="Gene3D" id="3.40.50.150">
    <property type="entry name" value="Vaccinia Virus protein VP39"/>
    <property type="match status" value="1"/>
</dbReference>